<proteinExistence type="predicted"/>
<dbReference type="AlphaFoldDB" id="A0A165FBR2"/>
<protein>
    <submittedName>
        <fullName evidence="1">Uncharacterized protein</fullName>
    </submittedName>
</protein>
<evidence type="ECO:0000313" key="2">
    <source>
        <dbReference type="Proteomes" id="UP000076632"/>
    </source>
</evidence>
<organism evidence="1 2">
    <name type="scientific">Xylona heveae (strain CBS 132557 / TC161)</name>
    <dbReference type="NCBI Taxonomy" id="1328760"/>
    <lineage>
        <taxon>Eukaryota</taxon>
        <taxon>Fungi</taxon>
        <taxon>Dikarya</taxon>
        <taxon>Ascomycota</taxon>
        <taxon>Pezizomycotina</taxon>
        <taxon>Xylonomycetes</taxon>
        <taxon>Xylonales</taxon>
        <taxon>Xylonaceae</taxon>
        <taxon>Xylona</taxon>
    </lineage>
</organism>
<reference evidence="1 2" key="1">
    <citation type="journal article" date="2016" name="Fungal Biol.">
        <title>The genome of Xylona heveae provides a window into fungal endophytism.</title>
        <authorList>
            <person name="Gazis R."/>
            <person name="Kuo A."/>
            <person name="Riley R."/>
            <person name="LaButti K."/>
            <person name="Lipzen A."/>
            <person name="Lin J."/>
            <person name="Amirebrahimi M."/>
            <person name="Hesse C.N."/>
            <person name="Spatafora J.W."/>
            <person name="Henrissat B."/>
            <person name="Hainaut M."/>
            <person name="Grigoriev I.V."/>
            <person name="Hibbett D.S."/>
        </authorList>
    </citation>
    <scope>NUCLEOTIDE SEQUENCE [LARGE SCALE GENOMIC DNA]</scope>
    <source>
        <strain evidence="1 2">TC161</strain>
    </source>
</reference>
<sequence>MALRRTFLFFSTVAVCTALCTYRLAGYDYKRNPKVYSLLMSRVLRNGFVNLE</sequence>
<evidence type="ECO:0000313" key="1">
    <source>
        <dbReference type="EMBL" id="KZF20794.1"/>
    </source>
</evidence>
<dbReference type="RefSeq" id="XP_018186349.1">
    <property type="nucleotide sequence ID" value="XM_018333125.1"/>
</dbReference>
<dbReference type="InParanoid" id="A0A165FBR2"/>
<name>A0A165FBR2_XYLHT</name>
<dbReference type="GeneID" id="28898262"/>
<dbReference type="EMBL" id="KV407462">
    <property type="protein sequence ID" value="KZF20794.1"/>
    <property type="molecule type" value="Genomic_DNA"/>
</dbReference>
<gene>
    <name evidence="1" type="ORF">L228DRAFT_249611</name>
</gene>
<accession>A0A165FBR2</accession>
<keyword evidence="2" id="KW-1185">Reference proteome</keyword>
<dbReference type="Proteomes" id="UP000076632">
    <property type="component" value="Unassembled WGS sequence"/>
</dbReference>